<keyword evidence="4" id="KW-0677">Repeat</keyword>
<sequence>MSGAGGSHGIARTVRKRTEEQRQQDLNKISKYRDLEDQIRQQVAQQKYSDSTLLHLTTKLLRLNPEYYTIWNVRRRCLISGSLSRPSDGSWLSKGSPSTLASGTTKLPSAESSQSPSDAIPRDPKSQTPTRDGQSSSTVNGNGAGDDALQQRPETKNDADVLQSELQFTIPLLLEFPKCYWIWNHRSYILHLCISHLPVAQARQVWTAELGLVSKMLSKDPRNFHAWSYRRKVVAKLESEELQGTSMAEAEFAYTRQKIGENLSNFSAWHNRSQLILKVLAERGADDEARKRLLEEELDLARDGLNLGPEDQSLWYYHQFLMSHILEHIDRPTIAPNLTMQERVEYVEKEIEEIRDLVADYLDVKWIYQALLEYSVALEALKHGQGTTAGDSKSSGETRDWLAKLKQLDPLRNGRWTDVENTL</sequence>
<feature type="compositionally biased region" description="Polar residues" evidence="7">
    <location>
        <begin position="93"/>
        <end position="117"/>
    </location>
</feature>
<evidence type="ECO:0000256" key="7">
    <source>
        <dbReference type="SAM" id="MobiDB-lite"/>
    </source>
</evidence>
<organism evidence="8 9">
    <name type="scientific">Truncatella angustata</name>
    <dbReference type="NCBI Taxonomy" id="152316"/>
    <lineage>
        <taxon>Eukaryota</taxon>
        <taxon>Fungi</taxon>
        <taxon>Dikarya</taxon>
        <taxon>Ascomycota</taxon>
        <taxon>Pezizomycotina</taxon>
        <taxon>Sordariomycetes</taxon>
        <taxon>Xylariomycetidae</taxon>
        <taxon>Amphisphaeriales</taxon>
        <taxon>Sporocadaceae</taxon>
        <taxon>Truncatella</taxon>
    </lineage>
</organism>
<evidence type="ECO:0000256" key="3">
    <source>
        <dbReference type="ARBA" id="ARBA00022679"/>
    </source>
</evidence>
<feature type="region of interest" description="Disordered" evidence="7">
    <location>
        <begin position="1"/>
        <end position="29"/>
    </location>
</feature>
<keyword evidence="2 6" id="KW-0637">Prenyltransferase</keyword>
<comment type="function">
    <text evidence="6">Catalyzes the transfer of a geranyl-geranyl moiety from geranyl-geranyl pyrophosphate to cysteines occuring in specific C-terminal amino acid sequences.</text>
</comment>
<comment type="catalytic activity">
    <reaction evidence="5 6">
        <text>geranylgeranyl diphosphate + L-cysteinyl-[protein] = S-geranylgeranyl-L-cysteinyl-[protein] + diphosphate</text>
        <dbReference type="Rhea" id="RHEA:21240"/>
        <dbReference type="Rhea" id="RHEA-COMP:10131"/>
        <dbReference type="Rhea" id="RHEA-COMP:11537"/>
        <dbReference type="ChEBI" id="CHEBI:29950"/>
        <dbReference type="ChEBI" id="CHEBI:33019"/>
        <dbReference type="ChEBI" id="CHEBI:57533"/>
        <dbReference type="ChEBI" id="CHEBI:86021"/>
        <dbReference type="EC" id="2.5.1.60"/>
    </reaction>
</comment>
<comment type="similarity">
    <text evidence="1 6">Belongs to the protein prenyltransferase subunit alpha family.</text>
</comment>
<accession>A0A9P8RJW8</accession>
<dbReference type="PANTHER" id="PTHR11129:SF2">
    <property type="entry name" value="GERANYLGERANYL TRANSFERASE TYPE-2 SUBUNIT ALPHA"/>
    <property type="match status" value="1"/>
</dbReference>
<comment type="caution">
    <text evidence="8">The sequence shown here is derived from an EMBL/GenBank/DDBJ whole genome shotgun (WGS) entry which is preliminary data.</text>
</comment>
<dbReference type="PANTHER" id="PTHR11129">
    <property type="entry name" value="PROTEIN FARNESYLTRANSFERASE ALPHA SUBUNIT/RAB GERANYLGERANYL TRANSFERASE ALPHA SUBUNIT"/>
    <property type="match status" value="1"/>
</dbReference>
<dbReference type="EMBL" id="JAGPXC010000014">
    <property type="protein sequence ID" value="KAH6640050.1"/>
    <property type="molecule type" value="Genomic_DNA"/>
</dbReference>
<evidence type="ECO:0000313" key="8">
    <source>
        <dbReference type="EMBL" id="KAH6640050.1"/>
    </source>
</evidence>
<dbReference type="GeneID" id="70137438"/>
<dbReference type="SUPFAM" id="SSF48439">
    <property type="entry name" value="Protein prenylyltransferase"/>
    <property type="match status" value="1"/>
</dbReference>
<evidence type="ECO:0000256" key="4">
    <source>
        <dbReference type="ARBA" id="ARBA00022737"/>
    </source>
</evidence>
<dbReference type="RefSeq" id="XP_045951124.1">
    <property type="nucleotide sequence ID" value="XM_046108547.1"/>
</dbReference>
<feature type="region of interest" description="Disordered" evidence="7">
    <location>
        <begin position="83"/>
        <end position="158"/>
    </location>
</feature>
<dbReference type="Proteomes" id="UP000758603">
    <property type="component" value="Unassembled WGS sequence"/>
</dbReference>
<dbReference type="GO" id="GO:0097354">
    <property type="term" value="P:prenylation"/>
    <property type="evidence" value="ECO:0007669"/>
    <property type="project" value="UniProtKB-UniRule"/>
</dbReference>
<dbReference type="Pfam" id="PF01239">
    <property type="entry name" value="PPTA"/>
    <property type="match status" value="5"/>
</dbReference>
<gene>
    <name evidence="8" type="ORF">BKA67DRAFT_665419</name>
</gene>
<name>A0A9P8RJW8_9PEZI</name>
<dbReference type="InterPro" id="IPR002088">
    <property type="entry name" value="Prenyl_trans_a"/>
</dbReference>
<keyword evidence="9" id="KW-1185">Reference proteome</keyword>
<dbReference type="EC" id="2.5.1.60" evidence="6"/>
<evidence type="ECO:0000256" key="6">
    <source>
        <dbReference type="RuleBase" id="RU367120"/>
    </source>
</evidence>
<evidence type="ECO:0000256" key="2">
    <source>
        <dbReference type="ARBA" id="ARBA00022602"/>
    </source>
</evidence>
<evidence type="ECO:0000256" key="1">
    <source>
        <dbReference type="ARBA" id="ARBA00006734"/>
    </source>
</evidence>
<evidence type="ECO:0000313" key="9">
    <source>
        <dbReference type="Proteomes" id="UP000758603"/>
    </source>
</evidence>
<keyword evidence="3 6" id="KW-0808">Transferase</keyword>
<evidence type="ECO:0000256" key="5">
    <source>
        <dbReference type="ARBA" id="ARBA00047658"/>
    </source>
</evidence>
<proteinExistence type="inferred from homology"/>
<dbReference type="AlphaFoldDB" id="A0A9P8RJW8"/>
<feature type="compositionally biased region" description="Polar residues" evidence="7">
    <location>
        <begin position="126"/>
        <end position="141"/>
    </location>
</feature>
<dbReference type="GO" id="GO:0005968">
    <property type="term" value="C:Rab-protein geranylgeranyltransferase complex"/>
    <property type="evidence" value="ECO:0007669"/>
    <property type="project" value="TreeGrafter"/>
</dbReference>
<dbReference type="GO" id="GO:0004663">
    <property type="term" value="F:Rab geranylgeranyltransferase activity"/>
    <property type="evidence" value="ECO:0007669"/>
    <property type="project" value="UniProtKB-UniRule"/>
</dbReference>
<reference evidence="8" key="1">
    <citation type="journal article" date="2021" name="Nat. Commun.">
        <title>Genetic determinants of endophytism in the Arabidopsis root mycobiome.</title>
        <authorList>
            <person name="Mesny F."/>
            <person name="Miyauchi S."/>
            <person name="Thiergart T."/>
            <person name="Pickel B."/>
            <person name="Atanasova L."/>
            <person name="Karlsson M."/>
            <person name="Huettel B."/>
            <person name="Barry K.W."/>
            <person name="Haridas S."/>
            <person name="Chen C."/>
            <person name="Bauer D."/>
            <person name="Andreopoulos W."/>
            <person name="Pangilinan J."/>
            <person name="LaButti K."/>
            <person name="Riley R."/>
            <person name="Lipzen A."/>
            <person name="Clum A."/>
            <person name="Drula E."/>
            <person name="Henrissat B."/>
            <person name="Kohler A."/>
            <person name="Grigoriev I.V."/>
            <person name="Martin F.M."/>
            <person name="Hacquard S."/>
        </authorList>
    </citation>
    <scope>NUCLEOTIDE SEQUENCE</scope>
    <source>
        <strain evidence="8">MPI-SDFR-AT-0073</strain>
    </source>
</reference>
<feature type="compositionally biased region" description="Basic and acidic residues" evidence="7">
    <location>
        <begin position="16"/>
        <end position="25"/>
    </location>
</feature>
<dbReference type="OrthoDB" id="1658at2759"/>
<dbReference type="Gene3D" id="1.25.40.120">
    <property type="entry name" value="Protein prenylyltransferase"/>
    <property type="match status" value="2"/>
</dbReference>
<dbReference type="PROSITE" id="PS51147">
    <property type="entry name" value="PFTA"/>
    <property type="match status" value="5"/>
</dbReference>
<protein>
    <recommendedName>
        <fullName evidence="6">Geranylgeranyl transferase type-2 subunit alpha</fullName>
        <ecNumber evidence="6">2.5.1.60</ecNumber>
    </recommendedName>
    <alternativeName>
        <fullName evidence="6">Geranylgeranyl transferase type II subunit alpha</fullName>
    </alternativeName>
</protein>